<feature type="region of interest" description="Disordered" evidence="12">
    <location>
        <begin position="969"/>
        <end position="996"/>
    </location>
</feature>
<evidence type="ECO:0000256" key="10">
    <source>
        <dbReference type="PROSITE-ProRule" id="PRU00452"/>
    </source>
</evidence>
<feature type="region of interest" description="Disordered" evidence="12">
    <location>
        <begin position="602"/>
        <end position="621"/>
    </location>
</feature>
<gene>
    <name evidence="16" type="ORF">KGF56_002526</name>
</gene>
<feature type="compositionally biased region" description="Polar residues" evidence="12">
    <location>
        <begin position="969"/>
        <end position="991"/>
    </location>
</feature>
<dbReference type="InterPro" id="IPR003034">
    <property type="entry name" value="SAP_dom"/>
</dbReference>
<accession>A0AAI9SX19</accession>
<comment type="caution">
    <text evidence="16">The sequence shown here is derived from an EMBL/GenBank/DDBJ whole genome shotgun (WGS) entry which is preliminary data.</text>
</comment>
<dbReference type="Pfam" id="PF02891">
    <property type="entry name" value="zf-MIZ"/>
    <property type="match status" value="1"/>
</dbReference>
<comment type="similarity">
    <text evidence="3">Belongs to the PIAS family.</text>
</comment>
<evidence type="ECO:0000313" key="16">
    <source>
        <dbReference type="EMBL" id="KAI3404692.2"/>
    </source>
</evidence>
<dbReference type="SUPFAM" id="SSF68906">
    <property type="entry name" value="SAP domain"/>
    <property type="match status" value="1"/>
</dbReference>
<dbReference type="InterPro" id="IPR013083">
    <property type="entry name" value="Znf_RING/FYVE/PHD"/>
</dbReference>
<feature type="region of interest" description="Disordered" evidence="12">
    <location>
        <begin position="823"/>
        <end position="865"/>
    </location>
</feature>
<feature type="compositionally biased region" description="Basic and acidic residues" evidence="12">
    <location>
        <begin position="394"/>
        <end position="406"/>
    </location>
</feature>
<dbReference type="RefSeq" id="XP_049180437.1">
    <property type="nucleotide sequence ID" value="XM_049323765.1"/>
</dbReference>
<dbReference type="EMBL" id="JAHUZD010000089">
    <property type="protein sequence ID" value="KAI3404692.2"/>
    <property type="molecule type" value="Genomic_DNA"/>
</dbReference>
<dbReference type="InterPro" id="IPR038654">
    <property type="entry name" value="PINIT_sf"/>
</dbReference>
<evidence type="ECO:0000256" key="11">
    <source>
        <dbReference type="SAM" id="Coils"/>
    </source>
</evidence>
<dbReference type="Gene3D" id="1.10.720.30">
    <property type="entry name" value="SAP domain"/>
    <property type="match status" value="1"/>
</dbReference>
<feature type="compositionally biased region" description="Polar residues" evidence="12">
    <location>
        <begin position="772"/>
        <end position="802"/>
    </location>
</feature>
<dbReference type="Proteomes" id="UP001202479">
    <property type="component" value="Unassembled WGS sequence"/>
</dbReference>
<keyword evidence="6 10" id="KW-0863">Zinc-finger</keyword>
<evidence type="ECO:0000256" key="12">
    <source>
        <dbReference type="SAM" id="MobiDB-lite"/>
    </source>
</evidence>
<keyword evidence="8" id="KW-0862">Zinc</keyword>
<feature type="compositionally biased region" description="Low complexity" evidence="12">
    <location>
        <begin position="660"/>
        <end position="675"/>
    </location>
</feature>
<keyword evidence="17" id="KW-1185">Reference proteome</keyword>
<dbReference type="GO" id="GO:0061665">
    <property type="term" value="F:SUMO ligase activity"/>
    <property type="evidence" value="ECO:0007669"/>
    <property type="project" value="TreeGrafter"/>
</dbReference>
<name>A0AAI9SX19_9ASCO</name>
<dbReference type="PROSITE" id="PS51466">
    <property type="entry name" value="PINIT"/>
    <property type="match status" value="1"/>
</dbReference>
<dbReference type="SMART" id="SM00513">
    <property type="entry name" value="SAP"/>
    <property type="match status" value="1"/>
</dbReference>
<evidence type="ECO:0000256" key="2">
    <source>
        <dbReference type="ARBA" id="ARBA00004718"/>
    </source>
</evidence>
<evidence type="ECO:0000259" key="14">
    <source>
        <dbReference type="PROSITE" id="PS51044"/>
    </source>
</evidence>
<proteinExistence type="inferred from homology"/>
<feature type="coiled-coil region" evidence="11">
    <location>
        <begin position="1135"/>
        <end position="1162"/>
    </location>
</feature>
<dbReference type="PROSITE" id="PS51044">
    <property type="entry name" value="ZF_SP_RING"/>
    <property type="match status" value="1"/>
</dbReference>
<evidence type="ECO:0000256" key="3">
    <source>
        <dbReference type="ARBA" id="ARBA00005383"/>
    </source>
</evidence>
<comment type="pathway">
    <text evidence="2">Protein modification; protein sumoylation.</text>
</comment>
<dbReference type="GeneID" id="73380143"/>
<feature type="region of interest" description="Disordered" evidence="12">
    <location>
        <begin position="702"/>
        <end position="721"/>
    </location>
</feature>
<dbReference type="GO" id="GO:0005634">
    <property type="term" value="C:nucleus"/>
    <property type="evidence" value="ECO:0007669"/>
    <property type="project" value="UniProtKB-SubCell"/>
</dbReference>
<feature type="region of interest" description="Disordered" evidence="12">
    <location>
        <begin position="763"/>
        <end position="802"/>
    </location>
</feature>
<evidence type="ECO:0000256" key="9">
    <source>
        <dbReference type="ARBA" id="ARBA00023242"/>
    </source>
</evidence>
<evidence type="ECO:0000256" key="6">
    <source>
        <dbReference type="ARBA" id="ARBA00022771"/>
    </source>
</evidence>
<dbReference type="PROSITE" id="PS50800">
    <property type="entry name" value="SAP"/>
    <property type="match status" value="1"/>
</dbReference>
<feature type="compositionally biased region" description="Polar residues" evidence="12">
    <location>
        <begin position="841"/>
        <end position="865"/>
    </location>
</feature>
<feature type="compositionally biased region" description="Low complexity" evidence="12">
    <location>
        <begin position="407"/>
        <end position="422"/>
    </location>
</feature>
<feature type="domain" description="SAP" evidence="13">
    <location>
        <begin position="19"/>
        <end position="53"/>
    </location>
</feature>
<feature type="domain" description="SP-RING-type" evidence="14">
    <location>
        <begin position="288"/>
        <end position="374"/>
    </location>
</feature>
<feature type="domain" description="PINIT" evidence="15">
    <location>
        <begin position="107"/>
        <end position="260"/>
    </location>
</feature>
<evidence type="ECO:0000256" key="1">
    <source>
        <dbReference type="ARBA" id="ARBA00004123"/>
    </source>
</evidence>
<keyword evidence="11" id="KW-0175">Coiled coil</keyword>
<evidence type="ECO:0000313" key="17">
    <source>
        <dbReference type="Proteomes" id="UP001202479"/>
    </source>
</evidence>
<keyword evidence="9" id="KW-0539">Nucleus</keyword>
<dbReference type="GO" id="GO:0008270">
    <property type="term" value="F:zinc ion binding"/>
    <property type="evidence" value="ECO:0007669"/>
    <property type="project" value="UniProtKB-KW"/>
</dbReference>
<feature type="region of interest" description="Disordered" evidence="12">
    <location>
        <begin position="644"/>
        <end position="687"/>
    </location>
</feature>
<dbReference type="PANTHER" id="PTHR10782">
    <property type="entry name" value="ZINC FINGER MIZ DOMAIN-CONTAINING PROTEIN"/>
    <property type="match status" value="1"/>
</dbReference>
<dbReference type="Pfam" id="PF14324">
    <property type="entry name" value="PINIT"/>
    <property type="match status" value="1"/>
</dbReference>
<keyword evidence="7" id="KW-0833">Ubl conjugation pathway</keyword>
<evidence type="ECO:0000256" key="7">
    <source>
        <dbReference type="ARBA" id="ARBA00022786"/>
    </source>
</evidence>
<feature type="region of interest" description="Disordered" evidence="12">
    <location>
        <begin position="569"/>
        <end position="592"/>
    </location>
</feature>
<dbReference type="PANTHER" id="PTHR10782:SF4">
    <property type="entry name" value="TONALLI, ISOFORM E"/>
    <property type="match status" value="1"/>
</dbReference>
<reference evidence="16" key="1">
    <citation type="journal article" date="2022" name="DNA Res.">
        <title>Genome analysis of five recently described species of the CUG-Ser clade uncovers Candida theae as a new hybrid lineage with pathogenic potential in the Candida parapsilosis species complex.</title>
        <authorList>
            <person name="Mixao V."/>
            <person name="Del Olmo V."/>
            <person name="Hegedusova E."/>
            <person name="Saus E."/>
            <person name="Pryszcz L."/>
            <person name="Cillingova A."/>
            <person name="Nosek J."/>
            <person name="Gabaldon T."/>
        </authorList>
    </citation>
    <scope>NUCLEOTIDE SEQUENCE</scope>
    <source>
        <strain evidence="16">CBS 10844</strain>
    </source>
</reference>
<protein>
    <submittedName>
        <fullName evidence="16">SIZ1</fullName>
    </submittedName>
</protein>
<keyword evidence="4" id="KW-0808">Transferase</keyword>
<comment type="subcellular location">
    <subcellularLocation>
        <location evidence="1">Nucleus</location>
    </subcellularLocation>
</comment>
<dbReference type="InterPro" id="IPR023321">
    <property type="entry name" value="PINIT"/>
</dbReference>
<evidence type="ECO:0000259" key="15">
    <source>
        <dbReference type="PROSITE" id="PS51466"/>
    </source>
</evidence>
<evidence type="ECO:0000256" key="5">
    <source>
        <dbReference type="ARBA" id="ARBA00022723"/>
    </source>
</evidence>
<sequence>MSNVPELSVEEYNDTVNNLREMRVAQLKDISRSVGLLVGGTKSVLQKRLEDFFEGSQIDGDRVKSQAFRALVLQRKVGLALSSFKDLYRVIDNGEYSGVRPNDRMDMHRNDSKRYEGHSLIFTENPLFELKRLIHSMPQICRESKKTSSCEFSFVLTREEWAQLRSSGPRTRLYLMCGKQGKENASSTNNVQIQYPSQVEVYLNDAKITQSFRGTSKVGTASPIDLTDSILPPPKLNTIHLAYEAIDANFLVYLYIAETIPLKKIKNRILSKPKISKRHTIAELQKVEDSDGIIMSDYQVSLKDPWGCMRIRYATKSVYCDHLQCFDATFFLAKQLQSPLWECPYCVKPVKIDDLAGCEFFDEILQSTSEDTEHVLISKDAKWQPVVERSEIAIKRKKLSNKDNNKDNNNNNNNSNNNSNNKITETKSPIEMVILSSDSEEENDNESANNAISRAQVEEKQTTLPKGSNSTFQQPPQNRESLFNFRSNEASSISPVTTLLQQHSQNRTHNQLESESVRLSANVRRNEMGNSNVMQPAQSSPHSRISLQLRNPQSTLVFLQTPAQSIQSSTSLSSFPVQSQQQQQQQQQLRTPEQRFQGLATNGRQISPVQYPSVHHRSSTTGSMLYQPHQLNQHYQYVTEQPQIGHQIQSNKIRHSQMDQTHQSHSNNGSQQQSQPPFTESILGSGWPHLPRAISNVAQESSDLPPIVPAPQSQESVQRPVPQDMDMVFSALTETHVPKEVITTAVPTSSENRAVERQCDSVLRHTSLPDVSRSQELPSNSKVTNQRGYPSSFDQTTSNNFSSRPSVLVCNDRVTTRGDANVCSSISSFPMSNDDEPSGPDKQQQYSDVTESNQSNTRTLSLEMQSESRGIDGSVRVANAGELMPKQNNNISNYNPVQEQELQESFLNKNRRLNERYSGLFITNRKSRRPAVKAKIIVSDVAALIPKESGNEVIETSQEKEQTRINQTAGYQDNNGQPNANRLSTSTAPNDDQNRNVALDYSNDILSTRSSVTDNKSREQTLTQEVDKSDSKAPQLPQPAQLTDEQLYNLFNSPDSLFYGDVPFFKRIKKPASRRQRERPNTTTTFVNAHETPPNKKPKVYGGSQNLGSEKPKQVDDYPFSKDLPQVKAQGLNLEAEWISEMEDAENARKQLLRSADSLSGTSKDPIIID</sequence>
<organism evidence="16 17">
    <name type="scientific">Candida oxycetoniae</name>
    <dbReference type="NCBI Taxonomy" id="497107"/>
    <lineage>
        <taxon>Eukaryota</taxon>
        <taxon>Fungi</taxon>
        <taxon>Dikarya</taxon>
        <taxon>Ascomycota</taxon>
        <taxon>Saccharomycotina</taxon>
        <taxon>Pichiomycetes</taxon>
        <taxon>Debaryomycetaceae</taxon>
        <taxon>Candida/Lodderomyces clade</taxon>
        <taxon>Candida</taxon>
    </lineage>
</organism>
<dbReference type="GO" id="GO:0016925">
    <property type="term" value="P:protein sumoylation"/>
    <property type="evidence" value="ECO:0007669"/>
    <property type="project" value="TreeGrafter"/>
</dbReference>
<feature type="region of interest" description="Disordered" evidence="12">
    <location>
        <begin position="394"/>
        <end position="478"/>
    </location>
</feature>
<evidence type="ECO:0000256" key="8">
    <source>
        <dbReference type="ARBA" id="ARBA00022833"/>
    </source>
</evidence>
<dbReference type="InterPro" id="IPR004181">
    <property type="entry name" value="Znf_MIZ"/>
</dbReference>
<dbReference type="GO" id="GO:0000785">
    <property type="term" value="C:chromatin"/>
    <property type="evidence" value="ECO:0007669"/>
    <property type="project" value="TreeGrafter"/>
</dbReference>
<feature type="compositionally biased region" description="Basic and acidic residues" evidence="12">
    <location>
        <begin position="1110"/>
        <end position="1120"/>
    </location>
</feature>
<feature type="compositionally biased region" description="Polar residues" evidence="12">
    <location>
        <begin position="462"/>
        <end position="478"/>
    </location>
</feature>
<keyword evidence="5" id="KW-0479">Metal-binding</keyword>
<feature type="compositionally biased region" description="Basic and acidic residues" evidence="12">
    <location>
        <begin position="1015"/>
        <end position="1031"/>
    </location>
</feature>
<evidence type="ECO:0000259" key="13">
    <source>
        <dbReference type="PROSITE" id="PS50800"/>
    </source>
</evidence>
<feature type="region of interest" description="Disordered" evidence="12">
    <location>
        <begin position="1008"/>
        <end position="1040"/>
    </location>
</feature>
<dbReference type="InterPro" id="IPR036361">
    <property type="entry name" value="SAP_dom_sf"/>
</dbReference>
<dbReference type="AlphaFoldDB" id="A0AAI9SX19"/>
<feature type="region of interest" description="Disordered" evidence="12">
    <location>
        <begin position="1070"/>
        <end position="1121"/>
    </location>
</feature>
<dbReference type="Gene3D" id="3.30.40.10">
    <property type="entry name" value="Zinc/RING finger domain, C3HC4 (zinc finger)"/>
    <property type="match status" value="1"/>
</dbReference>
<dbReference type="Pfam" id="PF02037">
    <property type="entry name" value="SAP"/>
    <property type="match status" value="1"/>
</dbReference>
<dbReference type="Gene3D" id="2.60.120.780">
    <property type="entry name" value="PINIT domain"/>
    <property type="match status" value="1"/>
</dbReference>
<evidence type="ECO:0000256" key="4">
    <source>
        <dbReference type="ARBA" id="ARBA00022679"/>
    </source>
</evidence>
<feature type="compositionally biased region" description="Low complexity" evidence="12">
    <location>
        <begin position="569"/>
        <end position="588"/>
    </location>
</feature>